<sequence>MKNKEIILGAIVGIATTVIGTLLFMTYVSFSENASLGAVWDNSIKSGRISSVIAWGAALNFVAFFGFLKYNKENHAKGVLIMTILTAVFVMIHKLFG</sequence>
<proteinExistence type="predicted"/>
<comment type="caution">
    <text evidence="2">The sequence shown here is derived from an EMBL/GenBank/DDBJ whole genome shotgun (WGS) entry which is preliminary data.</text>
</comment>
<feature type="transmembrane region" description="Helical" evidence="1">
    <location>
        <begin position="79"/>
        <end position="96"/>
    </location>
</feature>
<name>A0ABR7QA12_9FLAO</name>
<dbReference type="EMBL" id="JACGWS010000007">
    <property type="protein sequence ID" value="MBC8755410.1"/>
    <property type="molecule type" value="Genomic_DNA"/>
</dbReference>
<reference evidence="2 3" key="1">
    <citation type="submission" date="2020-07" db="EMBL/GenBank/DDBJ databases">
        <title>Description of Kordia aestuariivivens sp. nov., isolated from a tidal flat.</title>
        <authorList>
            <person name="Park S."/>
            <person name="Yoon J.-H."/>
        </authorList>
    </citation>
    <scope>NUCLEOTIDE SEQUENCE [LARGE SCALE GENOMIC DNA]</scope>
    <source>
        <strain evidence="2 3">YSTF-M3</strain>
    </source>
</reference>
<accession>A0ABR7QA12</accession>
<keyword evidence="1" id="KW-0472">Membrane</keyword>
<gene>
    <name evidence="2" type="ORF">H2O64_12035</name>
</gene>
<evidence type="ECO:0000313" key="3">
    <source>
        <dbReference type="Proteomes" id="UP000619238"/>
    </source>
</evidence>
<keyword evidence="3" id="KW-1185">Reference proteome</keyword>
<keyword evidence="1" id="KW-0812">Transmembrane</keyword>
<feature type="transmembrane region" description="Helical" evidence="1">
    <location>
        <begin position="7"/>
        <end position="29"/>
    </location>
</feature>
<evidence type="ECO:0000313" key="2">
    <source>
        <dbReference type="EMBL" id="MBC8755410.1"/>
    </source>
</evidence>
<organism evidence="2 3">
    <name type="scientific">Kordia aestuariivivens</name>
    <dbReference type="NCBI Taxonomy" id="2759037"/>
    <lineage>
        <taxon>Bacteria</taxon>
        <taxon>Pseudomonadati</taxon>
        <taxon>Bacteroidota</taxon>
        <taxon>Flavobacteriia</taxon>
        <taxon>Flavobacteriales</taxon>
        <taxon>Flavobacteriaceae</taxon>
        <taxon>Kordia</taxon>
    </lineage>
</organism>
<feature type="transmembrane region" description="Helical" evidence="1">
    <location>
        <begin position="49"/>
        <end position="67"/>
    </location>
</feature>
<keyword evidence="1" id="KW-1133">Transmembrane helix</keyword>
<evidence type="ECO:0008006" key="4">
    <source>
        <dbReference type="Google" id="ProtNLM"/>
    </source>
</evidence>
<dbReference type="RefSeq" id="WP_187562463.1">
    <property type="nucleotide sequence ID" value="NZ_JACGWS010000007.1"/>
</dbReference>
<dbReference type="Proteomes" id="UP000619238">
    <property type="component" value="Unassembled WGS sequence"/>
</dbReference>
<protein>
    <recommendedName>
        <fullName evidence="4">DUF3784 domain-containing protein</fullName>
    </recommendedName>
</protein>
<evidence type="ECO:0000256" key="1">
    <source>
        <dbReference type="SAM" id="Phobius"/>
    </source>
</evidence>